<reference evidence="1" key="2">
    <citation type="submission" date="2020-09" db="EMBL/GenBank/DDBJ databases">
        <authorList>
            <person name="Sun Q."/>
            <person name="Zhou Y."/>
        </authorList>
    </citation>
    <scope>NUCLEOTIDE SEQUENCE</scope>
    <source>
        <strain evidence="1">CGMCC 1.12153</strain>
    </source>
</reference>
<dbReference type="EMBL" id="BMEL01000004">
    <property type="protein sequence ID" value="GGF30408.1"/>
    <property type="molecule type" value="Genomic_DNA"/>
</dbReference>
<organism evidence="1 2">
    <name type="scientific">Halobacillus andaensis</name>
    <dbReference type="NCBI Taxonomy" id="1176239"/>
    <lineage>
        <taxon>Bacteria</taxon>
        <taxon>Bacillati</taxon>
        <taxon>Bacillota</taxon>
        <taxon>Bacilli</taxon>
        <taxon>Bacillales</taxon>
        <taxon>Bacillaceae</taxon>
        <taxon>Halobacillus</taxon>
    </lineage>
</organism>
<dbReference type="Gene3D" id="3.40.50.1980">
    <property type="entry name" value="Nitrogenase molybdenum iron protein domain"/>
    <property type="match status" value="1"/>
</dbReference>
<name>A0A917B7Q2_HALAA</name>
<gene>
    <name evidence="1" type="ORF">GCM10010954_31940</name>
</gene>
<protein>
    <submittedName>
        <fullName evidence="1">Uncharacterized protein</fullName>
    </submittedName>
</protein>
<accession>A0A917B7Q2</accession>
<comment type="caution">
    <text evidence="1">The sequence shown here is derived from an EMBL/GenBank/DDBJ whole genome shotgun (WGS) entry which is preliminary data.</text>
</comment>
<evidence type="ECO:0000313" key="2">
    <source>
        <dbReference type="Proteomes" id="UP000660110"/>
    </source>
</evidence>
<evidence type="ECO:0000313" key="1">
    <source>
        <dbReference type="EMBL" id="GGF30408.1"/>
    </source>
</evidence>
<keyword evidence="2" id="KW-1185">Reference proteome</keyword>
<sequence>MTEGRTEDIVTQAFTAQNTPTMRHFTTNSVVAGVLEEIGIRSLVDTDEPEIYGFIETTVETLQNYQEAHFYYLVQDDDEVFDQLADNPIKPISFQGIWVLFPVFIC</sequence>
<reference evidence="1" key="1">
    <citation type="journal article" date="2014" name="Int. J. Syst. Evol. Microbiol.">
        <title>Complete genome sequence of Corynebacterium casei LMG S-19264T (=DSM 44701T), isolated from a smear-ripened cheese.</title>
        <authorList>
            <consortium name="US DOE Joint Genome Institute (JGI-PGF)"/>
            <person name="Walter F."/>
            <person name="Albersmeier A."/>
            <person name="Kalinowski J."/>
            <person name="Ruckert C."/>
        </authorList>
    </citation>
    <scope>NUCLEOTIDE SEQUENCE</scope>
    <source>
        <strain evidence="1">CGMCC 1.12153</strain>
    </source>
</reference>
<proteinExistence type="predicted"/>
<dbReference type="AlphaFoldDB" id="A0A917B7Q2"/>
<dbReference type="Proteomes" id="UP000660110">
    <property type="component" value="Unassembled WGS sequence"/>
</dbReference>